<protein>
    <submittedName>
        <fullName evidence="3">Glycosyltransferase family 4 protein</fullName>
    </submittedName>
</protein>
<reference evidence="4" key="1">
    <citation type="submission" date="2018-03" db="EMBL/GenBank/DDBJ databases">
        <title>Genomic analysis of the strain SH-1 isolated from shrimp intestine.</title>
        <authorList>
            <person name="Kim Y.-S."/>
            <person name="Kim S.-E."/>
            <person name="Kim K.-H."/>
        </authorList>
    </citation>
    <scope>NUCLEOTIDE SEQUENCE [LARGE SCALE GENOMIC DNA]</scope>
    <source>
        <strain evidence="4">SH-1</strain>
    </source>
</reference>
<accession>A0A2S0MPX7</accession>
<proteinExistence type="predicted"/>
<dbReference type="KEGG" id="thas:C6Y53_09400"/>
<dbReference type="GO" id="GO:0016757">
    <property type="term" value="F:glycosyltransferase activity"/>
    <property type="evidence" value="ECO:0007669"/>
    <property type="project" value="InterPro"/>
</dbReference>
<name>A0A2S0MPX7_9RHOB</name>
<keyword evidence="3" id="KW-0808">Transferase</keyword>
<dbReference type="PANTHER" id="PTHR46401">
    <property type="entry name" value="GLYCOSYLTRANSFERASE WBBK-RELATED"/>
    <property type="match status" value="1"/>
</dbReference>
<evidence type="ECO:0000259" key="2">
    <source>
        <dbReference type="Pfam" id="PF13439"/>
    </source>
</evidence>
<dbReference type="InterPro" id="IPR001296">
    <property type="entry name" value="Glyco_trans_1"/>
</dbReference>
<dbReference type="Pfam" id="PF13439">
    <property type="entry name" value="Glyco_transf_4"/>
    <property type="match status" value="1"/>
</dbReference>
<organism evidence="3 4">
    <name type="scientific">Pukyongiella litopenaei</name>
    <dbReference type="NCBI Taxonomy" id="2605946"/>
    <lineage>
        <taxon>Bacteria</taxon>
        <taxon>Pseudomonadati</taxon>
        <taxon>Pseudomonadota</taxon>
        <taxon>Alphaproteobacteria</taxon>
        <taxon>Rhodobacterales</taxon>
        <taxon>Paracoccaceae</taxon>
        <taxon>Pukyongiella</taxon>
    </lineage>
</organism>
<dbReference type="Proteomes" id="UP000237655">
    <property type="component" value="Chromosome"/>
</dbReference>
<evidence type="ECO:0000259" key="1">
    <source>
        <dbReference type="Pfam" id="PF00534"/>
    </source>
</evidence>
<keyword evidence="4" id="KW-1185">Reference proteome</keyword>
<dbReference type="EMBL" id="CP027665">
    <property type="protein sequence ID" value="AVO37896.1"/>
    <property type="molecule type" value="Genomic_DNA"/>
</dbReference>
<evidence type="ECO:0000313" key="3">
    <source>
        <dbReference type="EMBL" id="AVO37896.1"/>
    </source>
</evidence>
<dbReference type="Gene3D" id="3.40.50.2000">
    <property type="entry name" value="Glycogen Phosphorylase B"/>
    <property type="match status" value="2"/>
</dbReference>
<dbReference type="SUPFAM" id="SSF53756">
    <property type="entry name" value="UDP-Glycosyltransferase/glycogen phosphorylase"/>
    <property type="match status" value="1"/>
</dbReference>
<gene>
    <name evidence="3" type="ORF">C6Y53_09400</name>
</gene>
<feature type="domain" description="Glycosyl transferase family 1" evidence="1">
    <location>
        <begin position="239"/>
        <end position="361"/>
    </location>
</feature>
<dbReference type="CDD" id="cd03809">
    <property type="entry name" value="GT4_MtfB-like"/>
    <property type="match status" value="1"/>
</dbReference>
<evidence type="ECO:0000313" key="4">
    <source>
        <dbReference type="Proteomes" id="UP000237655"/>
    </source>
</evidence>
<dbReference type="AlphaFoldDB" id="A0A2S0MPX7"/>
<sequence>MGITTDNTPPARLLDITRLIRRAGRRPTGVDRVELAYLTRLPDHGADFFALARTPLGYVLLDAAGAAAIAQRIHGTIPWGGADRLSRLGRGRDETVRRAESDLRRHALARCLPNRLVAMLSRHLPPGTSYFNTGHSNLTDRVIHAVRHGARGSIAVLIHDTIPLDFPQFARNEAPGRMRAMLRRVARHADLVICNSQATRDAIEEHLPESPRTRRIVTAHLGVPVPVPDPCLLPHDLPEDPFFVALGTIEPRKGHDLLLDVWDRLTAAPPPGGVPGLMICGTRGWMNDTVFRRLDRLVPGGPVRELPDLPDGATAALLQKSRGLLFPSRAEGFGLPPVEAAALGVPVICSDLGACREILGDIPVYLPPRSCNQWETTIRQATGADVPPRPDPPFRPPTWAGHFDAVLRFA</sequence>
<dbReference type="Pfam" id="PF00534">
    <property type="entry name" value="Glycos_transf_1"/>
    <property type="match status" value="1"/>
</dbReference>
<dbReference type="InterPro" id="IPR028098">
    <property type="entry name" value="Glyco_trans_4-like_N"/>
</dbReference>
<feature type="domain" description="Glycosyltransferase subfamily 4-like N-terminal" evidence="2">
    <location>
        <begin position="147"/>
        <end position="223"/>
    </location>
</feature>
<dbReference type="PANTHER" id="PTHR46401:SF8">
    <property type="entry name" value="BLL6006 PROTEIN"/>
    <property type="match status" value="1"/>
</dbReference>